<dbReference type="AlphaFoldDB" id="A0A285PIW9"/>
<accession>A0A285PIW9</accession>
<feature type="transmembrane region" description="Helical" evidence="1">
    <location>
        <begin position="6"/>
        <end position="21"/>
    </location>
</feature>
<keyword evidence="1" id="KW-0812">Transmembrane</keyword>
<evidence type="ECO:0000256" key="1">
    <source>
        <dbReference type="SAM" id="Phobius"/>
    </source>
</evidence>
<dbReference type="EMBL" id="OBEL01000011">
    <property type="protein sequence ID" value="SNZ21669.1"/>
    <property type="molecule type" value="Genomic_DNA"/>
</dbReference>
<evidence type="ECO:0000313" key="2">
    <source>
        <dbReference type="EMBL" id="SNZ21669.1"/>
    </source>
</evidence>
<keyword evidence="1" id="KW-0472">Membrane</keyword>
<keyword evidence="1" id="KW-1133">Transmembrane helix</keyword>
<organism evidence="2 3">
    <name type="scientific">Cohaesibacter gelatinilyticus</name>
    <dbReference type="NCBI Taxonomy" id="372072"/>
    <lineage>
        <taxon>Bacteria</taxon>
        <taxon>Pseudomonadati</taxon>
        <taxon>Pseudomonadota</taxon>
        <taxon>Alphaproteobacteria</taxon>
        <taxon>Hyphomicrobiales</taxon>
        <taxon>Cohaesibacteraceae</taxon>
    </lineage>
</organism>
<gene>
    <name evidence="2" type="ORF">SAMN06265368_4794</name>
</gene>
<name>A0A285PIW9_9HYPH</name>
<proteinExistence type="predicted"/>
<reference evidence="2 3" key="1">
    <citation type="submission" date="2017-09" db="EMBL/GenBank/DDBJ databases">
        <authorList>
            <person name="Ehlers B."/>
            <person name="Leendertz F.H."/>
        </authorList>
    </citation>
    <scope>NUCLEOTIDE SEQUENCE [LARGE SCALE GENOMIC DNA]</scope>
    <source>
        <strain evidence="2 3">DSM 18289</strain>
    </source>
</reference>
<sequence>MAVGLIILFVPFYWGTIYLWLEAWKSYKMGDRLGVRMALASSLVGLIPSLAGIALLVEASTGGPS</sequence>
<evidence type="ECO:0000313" key="3">
    <source>
        <dbReference type="Proteomes" id="UP000219439"/>
    </source>
</evidence>
<dbReference type="Proteomes" id="UP000219439">
    <property type="component" value="Unassembled WGS sequence"/>
</dbReference>
<protein>
    <submittedName>
        <fullName evidence="2">Uncharacterized protein</fullName>
    </submittedName>
</protein>
<keyword evidence="3" id="KW-1185">Reference proteome</keyword>
<dbReference type="RefSeq" id="WP_170956239.1">
    <property type="nucleotide sequence ID" value="NZ_OBEL01000011.1"/>
</dbReference>
<feature type="transmembrane region" description="Helical" evidence="1">
    <location>
        <begin position="33"/>
        <end position="57"/>
    </location>
</feature>